<dbReference type="Gene3D" id="1.10.10.10">
    <property type="entry name" value="Winged helix-like DNA-binding domain superfamily/Winged helix DNA-binding domain"/>
    <property type="match status" value="1"/>
</dbReference>
<sequence>MELRHLTGFVAVAEELHFGRAAERLHIAQSPLSQQIRLLERDLGAALFDRTTRSVRLTAAGQALLEPARSLLADAAAVRRTVQSVSLGEAGRVTVGYAGASSYAALPPLARAVTSEYPGIELSLQGQVYSGEALGRITDGTLDLGFVSLPVRRGIVSRVVRVERLVLALPDTHPLAAREAVDVAALARERFVTFPAARGSAVRDALVHACHAAGFSPRVAQEAPDSYNLLALVGAGVGVALVVESARNIRLEHVVFRPLAGEVAPLPIALAWRAGNESAALHNVLKVAERVLPTPGEYEP</sequence>
<organism evidence="6 7">
    <name type="scientific">Streptomyces ochraceiscleroticus</name>
    <dbReference type="NCBI Taxonomy" id="47761"/>
    <lineage>
        <taxon>Bacteria</taxon>
        <taxon>Bacillati</taxon>
        <taxon>Actinomycetota</taxon>
        <taxon>Actinomycetes</taxon>
        <taxon>Kitasatosporales</taxon>
        <taxon>Streptomycetaceae</taxon>
        <taxon>Streptomyces</taxon>
    </lineage>
</organism>
<dbReference type="InterPro" id="IPR000847">
    <property type="entry name" value="LysR_HTH_N"/>
</dbReference>
<dbReference type="Proteomes" id="UP001596139">
    <property type="component" value="Unassembled WGS sequence"/>
</dbReference>
<proteinExistence type="inferred from homology"/>
<dbReference type="InterPro" id="IPR036390">
    <property type="entry name" value="WH_DNA-bd_sf"/>
</dbReference>
<accession>A0ABW1MGM7</accession>
<evidence type="ECO:0000259" key="5">
    <source>
        <dbReference type="PROSITE" id="PS50931"/>
    </source>
</evidence>
<keyword evidence="7" id="KW-1185">Reference proteome</keyword>
<protein>
    <submittedName>
        <fullName evidence="6">LysR family transcriptional regulator</fullName>
    </submittedName>
</protein>
<dbReference type="PRINTS" id="PR00039">
    <property type="entry name" value="HTHLYSR"/>
</dbReference>
<dbReference type="SUPFAM" id="SSF53850">
    <property type="entry name" value="Periplasmic binding protein-like II"/>
    <property type="match status" value="1"/>
</dbReference>
<dbReference type="PANTHER" id="PTHR30346">
    <property type="entry name" value="TRANSCRIPTIONAL DUAL REGULATOR HCAR-RELATED"/>
    <property type="match status" value="1"/>
</dbReference>
<feature type="domain" description="HTH lysR-type" evidence="5">
    <location>
        <begin position="1"/>
        <end position="58"/>
    </location>
</feature>
<evidence type="ECO:0000313" key="6">
    <source>
        <dbReference type="EMBL" id="MFC6062959.1"/>
    </source>
</evidence>
<reference evidence="7" key="1">
    <citation type="journal article" date="2019" name="Int. J. Syst. Evol. Microbiol.">
        <title>The Global Catalogue of Microorganisms (GCM) 10K type strain sequencing project: providing services to taxonomists for standard genome sequencing and annotation.</title>
        <authorList>
            <consortium name="The Broad Institute Genomics Platform"/>
            <consortium name="The Broad Institute Genome Sequencing Center for Infectious Disease"/>
            <person name="Wu L."/>
            <person name="Ma J."/>
        </authorList>
    </citation>
    <scope>NUCLEOTIDE SEQUENCE [LARGE SCALE GENOMIC DNA]</scope>
    <source>
        <strain evidence="7">CGMCC 1.15180</strain>
    </source>
</reference>
<gene>
    <name evidence="6" type="ORF">ACFP4F_10395</name>
</gene>
<keyword evidence="4" id="KW-0804">Transcription</keyword>
<dbReference type="Pfam" id="PF00126">
    <property type="entry name" value="HTH_1"/>
    <property type="match status" value="1"/>
</dbReference>
<dbReference type="InterPro" id="IPR005119">
    <property type="entry name" value="LysR_subst-bd"/>
</dbReference>
<dbReference type="Pfam" id="PF03466">
    <property type="entry name" value="LysR_substrate"/>
    <property type="match status" value="1"/>
</dbReference>
<keyword evidence="2" id="KW-0805">Transcription regulation</keyword>
<dbReference type="EMBL" id="JBHSPX010000004">
    <property type="protein sequence ID" value="MFC6062959.1"/>
    <property type="molecule type" value="Genomic_DNA"/>
</dbReference>
<evidence type="ECO:0000256" key="4">
    <source>
        <dbReference type="ARBA" id="ARBA00023163"/>
    </source>
</evidence>
<dbReference type="CDD" id="cd08414">
    <property type="entry name" value="PBP2_LTTR_aromatics_like"/>
    <property type="match status" value="1"/>
</dbReference>
<name>A0ABW1MGM7_9ACTN</name>
<evidence type="ECO:0000256" key="3">
    <source>
        <dbReference type="ARBA" id="ARBA00023125"/>
    </source>
</evidence>
<comment type="caution">
    <text evidence="6">The sequence shown here is derived from an EMBL/GenBank/DDBJ whole genome shotgun (WGS) entry which is preliminary data.</text>
</comment>
<dbReference type="RefSeq" id="WP_031053098.1">
    <property type="nucleotide sequence ID" value="NZ_JBHSPX010000004.1"/>
</dbReference>
<dbReference type="SUPFAM" id="SSF46785">
    <property type="entry name" value="Winged helix' DNA-binding domain"/>
    <property type="match status" value="1"/>
</dbReference>
<keyword evidence="3" id="KW-0238">DNA-binding</keyword>
<dbReference type="Gene3D" id="3.40.190.10">
    <property type="entry name" value="Periplasmic binding protein-like II"/>
    <property type="match status" value="2"/>
</dbReference>
<dbReference type="InterPro" id="IPR036388">
    <property type="entry name" value="WH-like_DNA-bd_sf"/>
</dbReference>
<evidence type="ECO:0000256" key="1">
    <source>
        <dbReference type="ARBA" id="ARBA00009437"/>
    </source>
</evidence>
<comment type="similarity">
    <text evidence="1">Belongs to the LysR transcriptional regulatory family.</text>
</comment>
<evidence type="ECO:0000313" key="7">
    <source>
        <dbReference type="Proteomes" id="UP001596139"/>
    </source>
</evidence>
<dbReference type="PANTHER" id="PTHR30346:SF0">
    <property type="entry name" value="HCA OPERON TRANSCRIPTIONAL ACTIVATOR HCAR"/>
    <property type="match status" value="1"/>
</dbReference>
<dbReference type="PROSITE" id="PS50931">
    <property type="entry name" value="HTH_LYSR"/>
    <property type="match status" value="1"/>
</dbReference>
<evidence type="ECO:0000256" key="2">
    <source>
        <dbReference type="ARBA" id="ARBA00023015"/>
    </source>
</evidence>